<keyword evidence="8" id="KW-1185">Reference proteome</keyword>
<comment type="similarity">
    <text evidence="1 6">Belongs to the glycosyltransferase 20 family.</text>
</comment>
<dbReference type="InterPro" id="IPR001830">
    <property type="entry name" value="Glyco_trans_20"/>
</dbReference>
<gene>
    <name evidence="7" type="ORF">JMJ35_000679</name>
</gene>
<dbReference type="Gene3D" id="3.40.50.2000">
    <property type="entry name" value="Glycogen Phosphorylase B"/>
    <property type="match status" value="2"/>
</dbReference>
<evidence type="ECO:0000313" key="8">
    <source>
        <dbReference type="Proteomes" id="UP001166286"/>
    </source>
</evidence>
<dbReference type="FunFam" id="3.40.50.2000:FF:000035">
    <property type="entry name" value="Trehalose-6-phosphate synthase"/>
    <property type="match status" value="1"/>
</dbReference>
<dbReference type="GO" id="GO:0005829">
    <property type="term" value="C:cytosol"/>
    <property type="evidence" value="ECO:0007669"/>
    <property type="project" value="TreeGrafter"/>
</dbReference>
<comment type="caution">
    <text evidence="7">The sequence shown here is derived from an EMBL/GenBank/DDBJ whole genome shotgun (WGS) entry which is preliminary data.</text>
</comment>
<dbReference type="GO" id="GO:0004805">
    <property type="term" value="F:trehalose-phosphatase activity"/>
    <property type="evidence" value="ECO:0007669"/>
    <property type="project" value="TreeGrafter"/>
</dbReference>
<dbReference type="EC" id="2.4.1.15" evidence="6"/>
<comment type="catalytic activity">
    <reaction evidence="5 6">
        <text>D-glucose 6-phosphate + UDP-alpha-D-glucose = alpha,alpha-trehalose 6-phosphate + UDP + H(+)</text>
        <dbReference type="Rhea" id="RHEA:18889"/>
        <dbReference type="ChEBI" id="CHEBI:15378"/>
        <dbReference type="ChEBI" id="CHEBI:58223"/>
        <dbReference type="ChEBI" id="CHEBI:58429"/>
        <dbReference type="ChEBI" id="CHEBI:58885"/>
        <dbReference type="ChEBI" id="CHEBI:61548"/>
        <dbReference type="EC" id="2.4.1.15"/>
    </reaction>
</comment>
<evidence type="ECO:0000256" key="6">
    <source>
        <dbReference type="RuleBase" id="RU362045"/>
    </source>
</evidence>
<protein>
    <recommendedName>
        <fullName evidence="6">Trehalose-6-phosphate synthase</fullName>
        <ecNumber evidence="6">2.4.1.15</ecNumber>
    </recommendedName>
    <alternativeName>
        <fullName evidence="6">UDP-glucose-glucosephosphate glucosyltransferase</fullName>
    </alternativeName>
</protein>
<evidence type="ECO:0000256" key="4">
    <source>
        <dbReference type="ARBA" id="ARBA00024331"/>
    </source>
</evidence>
<proteinExistence type="inferred from homology"/>
<dbReference type="PANTHER" id="PTHR10788">
    <property type="entry name" value="TREHALOSE-6-PHOSPHATE SYNTHASE"/>
    <property type="match status" value="1"/>
</dbReference>
<accession>A0AA39RBH2</accession>
<evidence type="ECO:0000313" key="7">
    <source>
        <dbReference type="EMBL" id="KAK0517524.1"/>
    </source>
</evidence>
<reference evidence="7" key="1">
    <citation type="submission" date="2023-03" db="EMBL/GenBank/DDBJ databases">
        <title>Complete genome of Cladonia borealis.</title>
        <authorList>
            <person name="Park H."/>
        </authorList>
    </citation>
    <scope>NUCLEOTIDE SEQUENCE</scope>
    <source>
        <strain evidence="7">ANT050790</strain>
    </source>
</reference>
<dbReference type="FunFam" id="3.40.50.2000:FF:000007">
    <property type="entry name" value="Trehalose-6-phosphate synthase"/>
    <property type="match status" value="1"/>
</dbReference>
<dbReference type="Proteomes" id="UP001166286">
    <property type="component" value="Unassembled WGS sequence"/>
</dbReference>
<dbReference type="AlphaFoldDB" id="A0AA39RBH2"/>
<dbReference type="CDD" id="cd03788">
    <property type="entry name" value="GT20_TPS"/>
    <property type="match status" value="1"/>
</dbReference>
<evidence type="ECO:0000256" key="3">
    <source>
        <dbReference type="ARBA" id="ARBA00022679"/>
    </source>
</evidence>
<dbReference type="GO" id="GO:0005992">
    <property type="term" value="P:trehalose biosynthetic process"/>
    <property type="evidence" value="ECO:0007669"/>
    <property type="project" value="InterPro"/>
</dbReference>
<evidence type="ECO:0000256" key="2">
    <source>
        <dbReference type="ARBA" id="ARBA00022676"/>
    </source>
</evidence>
<dbReference type="SUPFAM" id="SSF53756">
    <property type="entry name" value="UDP-Glycosyltransferase/glycogen phosphorylase"/>
    <property type="match status" value="1"/>
</dbReference>
<dbReference type="EMBL" id="JAFEKC020000001">
    <property type="protein sequence ID" value="KAK0517524.1"/>
    <property type="molecule type" value="Genomic_DNA"/>
</dbReference>
<evidence type="ECO:0000256" key="1">
    <source>
        <dbReference type="ARBA" id="ARBA00008799"/>
    </source>
</evidence>
<organism evidence="7 8">
    <name type="scientific">Cladonia borealis</name>
    <dbReference type="NCBI Taxonomy" id="184061"/>
    <lineage>
        <taxon>Eukaryota</taxon>
        <taxon>Fungi</taxon>
        <taxon>Dikarya</taxon>
        <taxon>Ascomycota</taxon>
        <taxon>Pezizomycotina</taxon>
        <taxon>Lecanoromycetes</taxon>
        <taxon>OSLEUM clade</taxon>
        <taxon>Lecanoromycetidae</taxon>
        <taxon>Lecanorales</taxon>
        <taxon>Lecanorineae</taxon>
        <taxon>Cladoniaceae</taxon>
        <taxon>Cladonia</taxon>
    </lineage>
</organism>
<dbReference type="GO" id="GO:0003825">
    <property type="term" value="F:alpha,alpha-trehalose-phosphate synthase (UDP-forming) activity"/>
    <property type="evidence" value="ECO:0007669"/>
    <property type="project" value="UniProtKB-EC"/>
</dbReference>
<dbReference type="GO" id="GO:0034605">
    <property type="term" value="P:cellular response to heat"/>
    <property type="evidence" value="ECO:0007669"/>
    <property type="project" value="TreeGrafter"/>
</dbReference>
<dbReference type="GO" id="GO:0005946">
    <property type="term" value="C:alpha,alpha-trehalose-phosphate synthase complex (UDP-forming)"/>
    <property type="evidence" value="ECO:0007669"/>
    <property type="project" value="TreeGrafter"/>
</dbReference>
<name>A0AA39RBH2_9LECA</name>
<keyword evidence="2 6" id="KW-0328">Glycosyltransferase</keyword>
<evidence type="ECO:0000256" key="5">
    <source>
        <dbReference type="ARBA" id="ARBA00048039"/>
    </source>
</evidence>
<dbReference type="PANTHER" id="PTHR10788:SF106">
    <property type="entry name" value="BCDNA.GH08860"/>
    <property type="match status" value="1"/>
</dbReference>
<dbReference type="NCBIfam" id="TIGR02400">
    <property type="entry name" value="trehalose_OtsA"/>
    <property type="match status" value="1"/>
</dbReference>
<comment type="pathway">
    <text evidence="4">Carbohydrate biosynthesis.</text>
</comment>
<dbReference type="InterPro" id="IPR012766">
    <property type="entry name" value="Trehalose_OtsA"/>
</dbReference>
<sequence>MIPSIPPSPPHRLLIVSNRLPVSIKRTAPHTYTFSQGSGGLVTGLSGLSQSTEFKWYGWPGLEIPKEEEEEMEGRLREEYGAVPVFLEEGLSERYYNGFSNSILWPLIHYHPGEITFSEDAWQAYQEANRLFAKSVAKDVQDGDLVWIHDFHLMLLPAMLREELGQEFNVKIGFFLHTPFPSSEIYRILPVRKEILSGVLQSDLIGFHTNGYARHFLSACSHILNLPTTTRYVTFKNKRVNVGAFPIGIEPEKFTRAMQDPKVLERLAQLEHEFEGRHVMVGVDRLDYVKALPQKLRAYEMFLTDHPEYVGRVVMIQIAIPTRGEVEEYQNLRLLVNELIGRINGKFGTIEYTPIHFMHQTVDFHELVALYAVSDSCVVASTRDGMNLVSFEYVACQAKRHGSMILSEFAGSAQSLTGSVIVNPWNTSDMARAMYQAVTMGEEERAKRFELMNAYVQNNTSAFWGQSFVKELKMKRIEPERWLKLGIEPEPIRIDWRSYDGESEI</sequence>
<keyword evidence="3 6" id="KW-0808">Transferase</keyword>
<dbReference type="Pfam" id="PF00982">
    <property type="entry name" value="Glyco_transf_20"/>
    <property type="match status" value="1"/>
</dbReference>